<keyword evidence="6" id="KW-1133">Transmembrane helix</keyword>
<dbReference type="Pfam" id="PF02518">
    <property type="entry name" value="HATPase_c"/>
    <property type="match status" value="1"/>
</dbReference>
<feature type="domain" description="Histidine kinase" evidence="7">
    <location>
        <begin position="394"/>
        <end position="617"/>
    </location>
</feature>
<comment type="catalytic activity">
    <reaction evidence="1">
        <text>ATP + protein L-histidine = ADP + protein N-phospho-L-histidine.</text>
        <dbReference type="EC" id="2.7.13.3"/>
    </reaction>
</comment>
<dbReference type="Gene3D" id="3.30.565.10">
    <property type="entry name" value="Histidine kinase-like ATPase, C-terminal domain"/>
    <property type="match status" value="1"/>
</dbReference>
<dbReference type="Gene3D" id="1.10.287.130">
    <property type="match status" value="1"/>
</dbReference>
<dbReference type="CDD" id="cd00082">
    <property type="entry name" value="HisKA"/>
    <property type="match status" value="1"/>
</dbReference>
<dbReference type="PROSITE" id="PS50109">
    <property type="entry name" value="HIS_KIN"/>
    <property type="match status" value="1"/>
</dbReference>
<dbReference type="OrthoDB" id="9796100at2"/>
<dbReference type="SUPFAM" id="SSF47384">
    <property type="entry name" value="Homodimeric domain of signal transducing histidine kinase"/>
    <property type="match status" value="1"/>
</dbReference>
<evidence type="ECO:0000313" key="10">
    <source>
        <dbReference type="Proteomes" id="UP000193570"/>
    </source>
</evidence>
<dbReference type="Pfam" id="PF13188">
    <property type="entry name" value="PAS_8"/>
    <property type="match status" value="1"/>
</dbReference>
<dbReference type="Gene3D" id="3.40.50.2300">
    <property type="match status" value="1"/>
</dbReference>
<dbReference type="InterPro" id="IPR000014">
    <property type="entry name" value="PAS"/>
</dbReference>
<dbReference type="PANTHER" id="PTHR43065:SF42">
    <property type="entry name" value="TWO-COMPONENT SENSOR PPRA"/>
    <property type="match status" value="1"/>
</dbReference>
<gene>
    <name evidence="9" type="ORF">ROJ8625_01127</name>
</gene>
<dbReference type="AlphaFoldDB" id="A0A1X6YQ73"/>
<dbReference type="EMBL" id="FWFK01000002">
    <property type="protein sequence ID" value="SLN27438.1"/>
    <property type="molecule type" value="Genomic_DNA"/>
</dbReference>
<evidence type="ECO:0000256" key="2">
    <source>
        <dbReference type="ARBA" id="ARBA00012438"/>
    </source>
</evidence>
<dbReference type="SUPFAM" id="SSF55874">
    <property type="entry name" value="ATPase domain of HSP90 chaperone/DNA topoisomerase II/histidine kinase"/>
    <property type="match status" value="1"/>
</dbReference>
<dbReference type="GO" id="GO:0000155">
    <property type="term" value="F:phosphorelay sensor kinase activity"/>
    <property type="evidence" value="ECO:0007669"/>
    <property type="project" value="InterPro"/>
</dbReference>
<dbReference type="PRINTS" id="PR00344">
    <property type="entry name" value="BCTRLSENSOR"/>
</dbReference>
<dbReference type="PROSITE" id="PS50110">
    <property type="entry name" value="RESPONSE_REGULATORY"/>
    <property type="match status" value="1"/>
</dbReference>
<dbReference type="FunFam" id="1.10.287.130:FF:000037">
    <property type="entry name" value="Hybrid sensor histidine kinase/response regulator"/>
    <property type="match status" value="1"/>
</dbReference>
<dbReference type="SMART" id="SM00387">
    <property type="entry name" value="HATPase_c"/>
    <property type="match status" value="1"/>
</dbReference>
<keyword evidence="6" id="KW-0812">Transmembrane</keyword>
<accession>A0A1X6YQ73</accession>
<proteinExistence type="predicted"/>
<sequence length="785" mass="82794">MMEAELSFAGREAGRPTRHALWALALVFGILCFVLSAVTPGSAISVALIGAGAVFTGAGAVLGVRKTARGRTTPLASADVASVLDGDPFPSVLCSDDLVVRYANPAARRDLCADPGGSLVDCLRERLAHPAALLQRLSDSTAKTGSAAEDVVLGDSAVRVAARAAGPGLTLWRIEEVVAAPSGDAGVAALSVGRRGAILAMNGSARVLLGRRVRALSDLVGRDTVDNGAVHEIATADGRQRIEFRCLSAGPGRTEIALLPAPEAGTMPSTVFETLPIALVTVARDGAILAANREARSLLALDCHEGARLGTLLEGLGRPIAEWIADAAEGRGLNRPEFLRLSRAHRETFLQVALTRTSGGDLLAVMTDATELKTLEAQFVQSQKMQAIGQLAGGVAHDFNNLLTAISGHCDLLLLRHFRGDPAYDDLLQINQNANRAAALVGQLLAFSRKQSMKPELLDLRETLSDLTHLLNRLVGERISLELRHEPALPAIRGDQRQLEQVMMNLVVNARDAMPDGGRILVETERLTLDSPLKRDRAEVEPGDYVVVKVTDTGTGIAPDKVRKVFEPFYTTKRSGEGTGLGLSTVYGIVKQTGGFIFLDSELGVGTTFRLIFPAQSGVTNAAAVPARPAARAQAGPPVTGGVVLLVEDESPVRAFAARGLRLKGFTVLEAENGECALEMLDDPGLEIDLIVSDMIMPGRDGPTWVREARKARPDVGVIFMSGYATDALGASAGDMSNVSFLQKPFSLNKLAEVVQDGLAEASALRTTKSEDPDADGASGIRTGG</sequence>
<dbReference type="PANTHER" id="PTHR43065">
    <property type="entry name" value="SENSOR HISTIDINE KINASE"/>
    <property type="match status" value="1"/>
</dbReference>
<dbReference type="InterPro" id="IPR003594">
    <property type="entry name" value="HATPase_dom"/>
</dbReference>
<evidence type="ECO:0000256" key="6">
    <source>
        <dbReference type="SAM" id="Phobius"/>
    </source>
</evidence>
<feature type="domain" description="Response regulatory" evidence="8">
    <location>
        <begin position="643"/>
        <end position="759"/>
    </location>
</feature>
<dbReference type="SUPFAM" id="SSF52172">
    <property type="entry name" value="CheY-like"/>
    <property type="match status" value="1"/>
</dbReference>
<dbReference type="InterPro" id="IPR001789">
    <property type="entry name" value="Sig_transdc_resp-reg_receiver"/>
</dbReference>
<protein>
    <recommendedName>
        <fullName evidence="2">histidine kinase</fullName>
        <ecNumber evidence="2">2.7.13.3</ecNumber>
    </recommendedName>
</protein>
<evidence type="ECO:0000313" key="9">
    <source>
        <dbReference type="EMBL" id="SLN27438.1"/>
    </source>
</evidence>
<evidence type="ECO:0000256" key="5">
    <source>
        <dbReference type="SAM" id="MobiDB-lite"/>
    </source>
</evidence>
<dbReference type="SMART" id="SM00388">
    <property type="entry name" value="HisKA"/>
    <property type="match status" value="1"/>
</dbReference>
<dbReference type="EC" id="2.7.13.3" evidence="2"/>
<feature type="modified residue" description="4-aspartylphosphate" evidence="4">
    <location>
        <position position="694"/>
    </location>
</feature>
<dbReference type="InterPro" id="IPR005467">
    <property type="entry name" value="His_kinase_dom"/>
</dbReference>
<keyword evidence="6" id="KW-0472">Membrane</keyword>
<dbReference type="InterPro" id="IPR036097">
    <property type="entry name" value="HisK_dim/P_sf"/>
</dbReference>
<name>A0A1X6YQ73_9RHOB</name>
<evidence type="ECO:0000259" key="7">
    <source>
        <dbReference type="PROSITE" id="PS50109"/>
    </source>
</evidence>
<reference evidence="9 10" key="1">
    <citation type="submission" date="2017-03" db="EMBL/GenBank/DDBJ databases">
        <authorList>
            <person name="Afonso C.L."/>
            <person name="Miller P.J."/>
            <person name="Scott M.A."/>
            <person name="Spackman E."/>
            <person name="Goraichik I."/>
            <person name="Dimitrov K.M."/>
            <person name="Suarez D.L."/>
            <person name="Swayne D.E."/>
        </authorList>
    </citation>
    <scope>NUCLEOTIDE SEQUENCE [LARGE SCALE GENOMIC DNA]</scope>
    <source>
        <strain evidence="9 10">CECT 8625</strain>
    </source>
</reference>
<dbReference type="Pfam" id="PF00512">
    <property type="entry name" value="HisKA"/>
    <property type="match status" value="1"/>
</dbReference>
<dbReference type="InterPro" id="IPR036890">
    <property type="entry name" value="HATPase_C_sf"/>
</dbReference>
<keyword evidence="10" id="KW-1185">Reference proteome</keyword>
<feature type="transmembrane region" description="Helical" evidence="6">
    <location>
        <begin position="44"/>
        <end position="64"/>
    </location>
</feature>
<dbReference type="InterPro" id="IPR004358">
    <property type="entry name" value="Sig_transdc_His_kin-like_C"/>
</dbReference>
<dbReference type="InterPro" id="IPR011006">
    <property type="entry name" value="CheY-like_superfamily"/>
</dbReference>
<dbReference type="InterPro" id="IPR003661">
    <property type="entry name" value="HisK_dim/P_dom"/>
</dbReference>
<dbReference type="SMART" id="SM00448">
    <property type="entry name" value="REC"/>
    <property type="match status" value="1"/>
</dbReference>
<organism evidence="9 10">
    <name type="scientific">Roseivivax jejudonensis</name>
    <dbReference type="NCBI Taxonomy" id="1529041"/>
    <lineage>
        <taxon>Bacteria</taxon>
        <taxon>Pseudomonadati</taxon>
        <taxon>Pseudomonadota</taxon>
        <taxon>Alphaproteobacteria</taxon>
        <taxon>Rhodobacterales</taxon>
        <taxon>Roseobacteraceae</taxon>
        <taxon>Roseivivax</taxon>
    </lineage>
</organism>
<dbReference type="Pfam" id="PF00072">
    <property type="entry name" value="Response_reg"/>
    <property type="match status" value="1"/>
</dbReference>
<evidence type="ECO:0000259" key="8">
    <source>
        <dbReference type="PROSITE" id="PS50110"/>
    </source>
</evidence>
<feature type="region of interest" description="Disordered" evidence="5">
    <location>
        <begin position="765"/>
        <end position="785"/>
    </location>
</feature>
<dbReference type="Gene3D" id="3.30.450.20">
    <property type="entry name" value="PAS domain"/>
    <property type="match status" value="1"/>
</dbReference>
<feature type="transmembrane region" description="Helical" evidence="6">
    <location>
        <begin position="20"/>
        <end position="38"/>
    </location>
</feature>
<keyword evidence="3 4" id="KW-0597">Phosphoprotein</keyword>
<evidence type="ECO:0000256" key="3">
    <source>
        <dbReference type="ARBA" id="ARBA00022553"/>
    </source>
</evidence>
<evidence type="ECO:0000256" key="4">
    <source>
        <dbReference type="PROSITE-ProRule" id="PRU00169"/>
    </source>
</evidence>
<dbReference type="RefSeq" id="WP_085790890.1">
    <property type="nucleotide sequence ID" value="NZ_FWFK01000002.1"/>
</dbReference>
<evidence type="ECO:0000256" key="1">
    <source>
        <dbReference type="ARBA" id="ARBA00000085"/>
    </source>
</evidence>
<dbReference type="Proteomes" id="UP000193570">
    <property type="component" value="Unassembled WGS sequence"/>
</dbReference>